<dbReference type="Proteomes" id="UP001441944">
    <property type="component" value="Unassembled WGS sequence"/>
</dbReference>
<accession>A0ABQ0AI31</accession>
<dbReference type="Pfam" id="PF06568">
    <property type="entry name" value="YjiS-like"/>
    <property type="match status" value="1"/>
</dbReference>
<evidence type="ECO:0000313" key="3">
    <source>
        <dbReference type="Proteomes" id="UP001441944"/>
    </source>
</evidence>
<dbReference type="EMBL" id="BAABWU010000002">
    <property type="protein sequence ID" value="GAA6195532.1"/>
    <property type="molecule type" value="Genomic_DNA"/>
</dbReference>
<protein>
    <recommendedName>
        <fullName evidence="1">YjiS-like domain-containing protein</fullName>
    </recommendedName>
</protein>
<feature type="domain" description="YjiS-like" evidence="1">
    <location>
        <begin position="37"/>
        <end position="60"/>
    </location>
</feature>
<gene>
    <name evidence="2" type="ORF">NBRC116598_09760</name>
</gene>
<organism evidence="2 3">
    <name type="scientific">Pseudophaeobacter arcticus</name>
    <dbReference type="NCBI Taxonomy" id="385492"/>
    <lineage>
        <taxon>Bacteria</taxon>
        <taxon>Pseudomonadati</taxon>
        <taxon>Pseudomonadota</taxon>
        <taxon>Alphaproteobacteria</taxon>
        <taxon>Rhodobacterales</taxon>
        <taxon>Paracoccaceae</taxon>
        <taxon>Pseudophaeobacter</taxon>
    </lineage>
</organism>
<evidence type="ECO:0000259" key="1">
    <source>
        <dbReference type="Pfam" id="PF06568"/>
    </source>
</evidence>
<comment type="caution">
    <text evidence="2">The sequence shown here is derived from an EMBL/GenBank/DDBJ whole genome shotgun (WGS) entry which is preliminary data.</text>
</comment>
<evidence type="ECO:0000313" key="2">
    <source>
        <dbReference type="EMBL" id="GAA6195532.1"/>
    </source>
</evidence>
<sequence>MTYSVNAHHSAPALPGTKAPARLSLLSFVTTRLELLRQRRSLRALDARALEDIGISRRDALQEAGRSIWDAPESWKD</sequence>
<proteinExistence type="predicted"/>
<reference evidence="2 3" key="1">
    <citation type="submission" date="2024-04" db="EMBL/GenBank/DDBJ databases">
        <title>Draft genome sequence of Pseudophaeobacter arcticus NBRC 116598.</title>
        <authorList>
            <person name="Miyakawa T."/>
            <person name="Kusuya Y."/>
            <person name="Miura T."/>
        </authorList>
    </citation>
    <scope>NUCLEOTIDE SEQUENCE [LARGE SCALE GENOMIC DNA]</scope>
    <source>
        <strain evidence="2 3">SU-CL00105</strain>
    </source>
</reference>
<dbReference type="RefSeq" id="WP_353397484.1">
    <property type="nucleotide sequence ID" value="NZ_BAABWU010000002.1"/>
</dbReference>
<dbReference type="InterPro" id="IPR009506">
    <property type="entry name" value="YjiS-like"/>
</dbReference>
<keyword evidence="3" id="KW-1185">Reference proteome</keyword>
<name>A0ABQ0AI31_9RHOB</name>